<dbReference type="AlphaFoldDB" id="A0A968GA06"/>
<evidence type="ECO:0000313" key="2">
    <source>
        <dbReference type="Proteomes" id="UP000711995"/>
    </source>
</evidence>
<evidence type="ECO:0000313" key="1">
    <source>
        <dbReference type="EMBL" id="NIZ41343.1"/>
    </source>
</evidence>
<accession>A0A968GA06</accession>
<sequence length="57" mass="6944">MSEKHIYTISLKLTQEEREAINSFFEHNQHLAKASFLKMLLTREIEKFHDPYQSYDR</sequence>
<name>A0A968GA06_9SPIO</name>
<gene>
    <name evidence="1" type="ORF">HCT14_07475</name>
</gene>
<protein>
    <submittedName>
        <fullName evidence="1">Uncharacterized protein</fullName>
    </submittedName>
</protein>
<dbReference type="EMBL" id="JAATLJ010000002">
    <property type="protein sequence ID" value="NIZ41343.1"/>
    <property type="molecule type" value="Genomic_DNA"/>
</dbReference>
<organism evidence="1 2">
    <name type="scientific">Entomospira entomophila</name>
    <dbReference type="NCBI Taxonomy" id="2719988"/>
    <lineage>
        <taxon>Bacteria</taxon>
        <taxon>Pseudomonadati</taxon>
        <taxon>Spirochaetota</taxon>
        <taxon>Spirochaetia</taxon>
        <taxon>Spirochaetales</taxon>
        <taxon>Spirochaetaceae</taxon>
        <taxon>Entomospira</taxon>
    </lineage>
</organism>
<keyword evidence="2" id="KW-1185">Reference proteome</keyword>
<proteinExistence type="predicted"/>
<dbReference type="Proteomes" id="UP000711995">
    <property type="component" value="Unassembled WGS sequence"/>
</dbReference>
<comment type="caution">
    <text evidence="1">The sequence shown here is derived from an EMBL/GenBank/DDBJ whole genome shotgun (WGS) entry which is preliminary data.</text>
</comment>
<reference evidence="1 2" key="1">
    <citation type="submission" date="2020-03" db="EMBL/GenBank/DDBJ databases">
        <title>Spirochaetal bacteria isolated from arthropods constitute a novel genus Entomospira genus novum within the order Spirochaetales.</title>
        <authorList>
            <person name="Grana-Miraglia L."/>
            <person name="Sikutova S."/>
            <person name="Fingerle V."/>
            <person name="Sing A."/>
            <person name="Castillo-Ramirez S."/>
            <person name="Margos G."/>
            <person name="Rudolf I."/>
        </authorList>
    </citation>
    <scope>NUCLEOTIDE SEQUENCE [LARGE SCALE GENOMIC DNA]</scope>
    <source>
        <strain evidence="1 2">BR193</strain>
    </source>
</reference>
<dbReference type="RefSeq" id="WP_167700960.1">
    <property type="nucleotide sequence ID" value="NZ_CP118175.1"/>
</dbReference>